<proteinExistence type="predicted"/>
<protein>
    <submittedName>
        <fullName evidence="1">Uncharacterized protein</fullName>
    </submittedName>
</protein>
<comment type="caution">
    <text evidence="1">The sequence shown here is derived from an EMBL/GenBank/DDBJ whole genome shotgun (WGS) entry which is preliminary data.</text>
</comment>
<organism evidence="1 2">
    <name type="scientific">Daphnia magna</name>
    <dbReference type="NCBI Taxonomy" id="35525"/>
    <lineage>
        <taxon>Eukaryota</taxon>
        <taxon>Metazoa</taxon>
        <taxon>Ecdysozoa</taxon>
        <taxon>Arthropoda</taxon>
        <taxon>Crustacea</taxon>
        <taxon>Branchiopoda</taxon>
        <taxon>Diplostraca</taxon>
        <taxon>Cladocera</taxon>
        <taxon>Anomopoda</taxon>
        <taxon>Daphniidae</taxon>
        <taxon>Daphnia</taxon>
    </lineage>
</organism>
<sequence length="74" mass="8934">MGSFGMETARQSMHFYFGDREIDRTSHIFSDSNAYQQEELQRKKKRFKCHSYEPMPLNGLLQQQLHVFENVDRY</sequence>
<keyword evidence="2" id="KW-1185">Reference proteome</keyword>
<name>A0ABR0A4P5_9CRUS</name>
<dbReference type="Proteomes" id="UP001234178">
    <property type="component" value="Unassembled WGS sequence"/>
</dbReference>
<dbReference type="EMBL" id="JAOYFB010000036">
    <property type="protein sequence ID" value="KAK4020101.1"/>
    <property type="molecule type" value="Genomic_DNA"/>
</dbReference>
<accession>A0ABR0A4P5</accession>
<evidence type="ECO:0000313" key="1">
    <source>
        <dbReference type="EMBL" id="KAK4020101.1"/>
    </source>
</evidence>
<gene>
    <name evidence="1" type="ORF">OUZ56_002096</name>
</gene>
<reference evidence="1 2" key="1">
    <citation type="journal article" date="2023" name="Nucleic Acids Res.">
        <title>The hologenome of Daphnia magna reveals possible DNA methylation and microbiome-mediated evolution of the host genome.</title>
        <authorList>
            <person name="Chaturvedi A."/>
            <person name="Li X."/>
            <person name="Dhandapani V."/>
            <person name="Marshall H."/>
            <person name="Kissane S."/>
            <person name="Cuenca-Cambronero M."/>
            <person name="Asole G."/>
            <person name="Calvet F."/>
            <person name="Ruiz-Romero M."/>
            <person name="Marangio P."/>
            <person name="Guigo R."/>
            <person name="Rago D."/>
            <person name="Mirbahai L."/>
            <person name="Eastwood N."/>
            <person name="Colbourne J.K."/>
            <person name="Zhou J."/>
            <person name="Mallon E."/>
            <person name="Orsini L."/>
        </authorList>
    </citation>
    <scope>NUCLEOTIDE SEQUENCE [LARGE SCALE GENOMIC DNA]</scope>
    <source>
        <strain evidence="1">LRV0_1</strain>
    </source>
</reference>
<evidence type="ECO:0000313" key="2">
    <source>
        <dbReference type="Proteomes" id="UP001234178"/>
    </source>
</evidence>